<evidence type="ECO:0000256" key="1">
    <source>
        <dbReference type="ARBA" id="ARBA00022692"/>
    </source>
</evidence>
<dbReference type="InterPro" id="IPR011701">
    <property type="entry name" value="MFS"/>
</dbReference>
<feature type="transmembrane region" description="Helical" evidence="4">
    <location>
        <begin position="165"/>
        <end position="184"/>
    </location>
</feature>
<reference evidence="6 7" key="1">
    <citation type="submission" date="2019-07" db="EMBL/GenBank/DDBJ databases">
        <title>Thalassofilum flectens gen. nov., sp. nov., a novel moderate thermophilic anaerobe from a shallow sea hot spring in Kunashir Island (Russia), representing a new family in the order Bacteroidales, and proposal of Thalassofilacea fam. nov.</title>
        <authorList>
            <person name="Kochetkova T.V."/>
            <person name="Podosokorskaya O.A."/>
            <person name="Novikov A."/>
            <person name="Elcheninov A.G."/>
            <person name="Toshchakov S.V."/>
            <person name="Kublanov I.V."/>
        </authorList>
    </citation>
    <scope>NUCLEOTIDE SEQUENCE [LARGE SCALE GENOMIC DNA]</scope>
    <source>
        <strain evidence="6 7">38-H</strain>
    </source>
</reference>
<dbReference type="PANTHER" id="PTHR23518">
    <property type="entry name" value="C-METHYLTRANSFERASE"/>
    <property type="match status" value="1"/>
</dbReference>
<evidence type="ECO:0000313" key="7">
    <source>
        <dbReference type="Proteomes" id="UP000500961"/>
    </source>
</evidence>
<dbReference type="Gene3D" id="1.20.1250.20">
    <property type="entry name" value="MFS general substrate transporter like domains"/>
    <property type="match status" value="2"/>
</dbReference>
<evidence type="ECO:0000256" key="4">
    <source>
        <dbReference type="SAM" id="Phobius"/>
    </source>
</evidence>
<dbReference type="PROSITE" id="PS50850">
    <property type="entry name" value="MFS"/>
    <property type="match status" value="1"/>
</dbReference>
<dbReference type="EMBL" id="CP041345">
    <property type="protein sequence ID" value="QKG79751.1"/>
    <property type="molecule type" value="Genomic_DNA"/>
</dbReference>
<feature type="transmembrane region" description="Helical" evidence="4">
    <location>
        <begin position="220"/>
        <end position="238"/>
    </location>
</feature>
<feature type="transmembrane region" description="Helical" evidence="4">
    <location>
        <begin position="140"/>
        <end position="159"/>
    </location>
</feature>
<dbReference type="AlphaFoldDB" id="A0A7D3XUW8"/>
<proteinExistence type="predicted"/>
<feature type="transmembrane region" description="Helical" evidence="4">
    <location>
        <begin position="305"/>
        <end position="327"/>
    </location>
</feature>
<dbReference type="Pfam" id="PF07690">
    <property type="entry name" value="MFS_1"/>
    <property type="match status" value="2"/>
</dbReference>
<organism evidence="6 7">
    <name type="scientific">Tenuifilum thalassicum</name>
    <dbReference type="NCBI Taxonomy" id="2590900"/>
    <lineage>
        <taxon>Bacteria</taxon>
        <taxon>Pseudomonadati</taxon>
        <taxon>Bacteroidota</taxon>
        <taxon>Bacteroidia</taxon>
        <taxon>Bacteroidales</taxon>
        <taxon>Tenuifilaceae</taxon>
        <taxon>Tenuifilum</taxon>
    </lineage>
</organism>
<accession>A0A7D3XUW8</accession>
<keyword evidence="7" id="KW-1185">Reference proteome</keyword>
<keyword evidence="3 4" id="KW-0472">Membrane</keyword>
<evidence type="ECO:0000313" key="6">
    <source>
        <dbReference type="EMBL" id="QKG79751.1"/>
    </source>
</evidence>
<evidence type="ECO:0000256" key="3">
    <source>
        <dbReference type="ARBA" id="ARBA00023136"/>
    </source>
</evidence>
<dbReference type="CDD" id="cd17370">
    <property type="entry name" value="MFS_MJ1317_like"/>
    <property type="match status" value="1"/>
</dbReference>
<feature type="domain" description="Major facilitator superfamily (MFS) profile" evidence="5">
    <location>
        <begin position="8"/>
        <end position="393"/>
    </location>
</feature>
<feature type="transmembrane region" description="Helical" evidence="4">
    <location>
        <begin position="281"/>
        <end position="299"/>
    </location>
</feature>
<dbReference type="GO" id="GO:0022857">
    <property type="term" value="F:transmembrane transporter activity"/>
    <property type="evidence" value="ECO:0007669"/>
    <property type="project" value="InterPro"/>
</dbReference>
<dbReference type="InterPro" id="IPR020846">
    <property type="entry name" value="MFS_dom"/>
</dbReference>
<keyword evidence="2 4" id="KW-1133">Transmembrane helix</keyword>
<keyword evidence="1 4" id="KW-0812">Transmembrane</keyword>
<feature type="transmembrane region" description="Helical" evidence="4">
    <location>
        <begin position="339"/>
        <end position="364"/>
    </location>
</feature>
<dbReference type="SUPFAM" id="SSF103473">
    <property type="entry name" value="MFS general substrate transporter"/>
    <property type="match status" value="1"/>
</dbReference>
<evidence type="ECO:0000256" key="2">
    <source>
        <dbReference type="ARBA" id="ARBA00022989"/>
    </source>
</evidence>
<feature type="transmembrane region" description="Helical" evidence="4">
    <location>
        <begin position="370"/>
        <end position="389"/>
    </location>
</feature>
<dbReference type="InterPro" id="IPR036259">
    <property type="entry name" value="MFS_trans_sf"/>
</dbReference>
<protein>
    <submittedName>
        <fullName evidence="6">MFS transporter</fullName>
    </submittedName>
</protein>
<gene>
    <name evidence="6" type="ORF">FHG85_05570</name>
</gene>
<name>A0A7D3XUW8_9BACT</name>
<sequence length="399" mass="43999">MRKQLSRTVIILSLVSLFTDIASEMLYPIMPIYLKSIGFSVLLIGILEGIAEATAGISKGYFGELSDRIEKRTPFIRLGYLLSALAKPALAISKWPFWIFIVRTTERLGKGIRTSARDALLSDESTPKTRGRVFGFHRSMDTLGAAIGPIITLSLISFFPGNYNFIFVLTAIPGFAAILLTFLIREKHNKKAVNTLNKPKFSFLTFFNYWKEASTNYKHIVIGLILFTLINSSDAFLLLKVKDSGYSDSFVVGLYIFYNFSYALLSYPMGYLSDKLSMKGTIIIGLIAFSLTYLGFSILTAKIHFVILFGIYAAYAASTEGVVKAWLSNNLPRGRTATGLGLYNSLQSISTLIASSLAGTIWLISDSKTVFMISAIGSVIAAGYIAIFTKTNVTYQANE</sequence>
<dbReference type="PANTHER" id="PTHR23518:SF2">
    <property type="entry name" value="MAJOR FACILITATOR SUPERFAMILY TRANSPORTER"/>
    <property type="match status" value="1"/>
</dbReference>
<dbReference type="RefSeq" id="WP_173073818.1">
    <property type="nucleotide sequence ID" value="NZ_CP041345.1"/>
</dbReference>
<dbReference type="Proteomes" id="UP000500961">
    <property type="component" value="Chromosome"/>
</dbReference>
<evidence type="ECO:0000259" key="5">
    <source>
        <dbReference type="PROSITE" id="PS50850"/>
    </source>
</evidence>
<feature type="transmembrane region" description="Helical" evidence="4">
    <location>
        <begin position="250"/>
        <end position="269"/>
    </location>
</feature>
<dbReference type="KEGG" id="ttz:FHG85_05570"/>